<comment type="function">
    <text evidence="12 13">Required for formation of the rod structure in the basal body of the flagellar apparatus. Together with FliI and FliH, may constitute the export apparatus of flagellin.</text>
</comment>
<evidence type="ECO:0000256" key="2">
    <source>
        <dbReference type="ARBA" id="ARBA00010690"/>
    </source>
</evidence>
<comment type="similarity">
    <text evidence="2 13">Belongs to the type III secretion exporter family.</text>
</comment>
<keyword evidence="15" id="KW-0966">Cell projection</keyword>
<evidence type="ECO:0000313" key="15">
    <source>
        <dbReference type="EMBL" id="WBE24315.1"/>
    </source>
</evidence>
<sequence>MAESESGAEKSEDPTEKRKQDSRKKGEIARSRELNTLAVVLAGTGGLLTFGGALGQRVMQVMHKNFSLPRELLLDERYMAISLLQSAQMAGDALIPLFMVLLIAAIVGPVALGGWLFSMEALAPKFSRMNPLSGLKRMFSMKSLVELLKALGKFTVVLMVALIVLSRARLELIAIASEPLEMAILHSMQVVGWSALWLACGLIIIAAVDIPFQIWDSKQKLKMTKQEVRDEYKDTEGKPEVKGRMRQLQREMAERRMMSAVPEADVIITNPTHFAVALKYDAEQGQAPVLLAKGGDFLALKIREIGTEHQITLLESPALARAVYYSTEVDEEIPAGLYMAVAQVLAYVYQLRQYHAGKGKKPDLFKDPEVPADLRRDE</sequence>
<evidence type="ECO:0000256" key="8">
    <source>
        <dbReference type="ARBA" id="ARBA00022927"/>
    </source>
</evidence>
<dbReference type="SUPFAM" id="SSF160544">
    <property type="entry name" value="EscU C-terminal domain-like"/>
    <property type="match status" value="1"/>
</dbReference>
<reference evidence="15 16" key="1">
    <citation type="submission" date="2022-12" db="EMBL/GenBank/DDBJ databases">
        <title>Coexistence and Characterization of a Novel Tigecycline Resistance gene tet(X) variant and blaNDM-1 in a Pseudomonas caeni Isolate of Chicken Origin.</title>
        <authorList>
            <person name="Lu X."/>
            <person name="Zhang L."/>
            <person name="Li R."/>
            <person name="Wang Z."/>
        </authorList>
    </citation>
    <scope>NUCLEOTIDE SEQUENCE [LARGE SCALE GENOMIC DNA]</scope>
    <source>
        <strain evidence="15 16">CE14</strain>
    </source>
</reference>
<feature type="transmembrane region" description="Helical" evidence="13">
    <location>
        <begin position="34"/>
        <end position="54"/>
    </location>
</feature>
<dbReference type="Pfam" id="PF01312">
    <property type="entry name" value="Bac_export_2"/>
    <property type="match status" value="1"/>
</dbReference>
<evidence type="ECO:0000256" key="9">
    <source>
        <dbReference type="ARBA" id="ARBA00022989"/>
    </source>
</evidence>
<keyword evidence="5 13" id="KW-1003">Cell membrane</keyword>
<dbReference type="InterPro" id="IPR029025">
    <property type="entry name" value="T3SS_substrate_exporter_C"/>
</dbReference>
<dbReference type="PANTHER" id="PTHR30531">
    <property type="entry name" value="FLAGELLAR BIOSYNTHETIC PROTEIN FLHB"/>
    <property type="match status" value="1"/>
</dbReference>
<evidence type="ECO:0000256" key="10">
    <source>
        <dbReference type="ARBA" id="ARBA00023136"/>
    </source>
</evidence>
<dbReference type="Gene3D" id="6.10.250.2080">
    <property type="match status" value="1"/>
</dbReference>
<keyword evidence="4 13" id="KW-0813">Transport</keyword>
<dbReference type="InterPro" id="IPR006136">
    <property type="entry name" value="FlhB"/>
</dbReference>
<dbReference type="Proteomes" id="UP001212189">
    <property type="component" value="Chromosome"/>
</dbReference>
<evidence type="ECO:0000256" key="12">
    <source>
        <dbReference type="ARBA" id="ARBA00025078"/>
    </source>
</evidence>
<accession>A0AAE9VLL5</accession>
<evidence type="ECO:0000256" key="11">
    <source>
        <dbReference type="ARBA" id="ARBA00023225"/>
    </source>
</evidence>
<evidence type="ECO:0000256" key="5">
    <source>
        <dbReference type="ARBA" id="ARBA00022475"/>
    </source>
</evidence>
<dbReference type="EMBL" id="CP114976">
    <property type="protein sequence ID" value="WBE24315.1"/>
    <property type="molecule type" value="Genomic_DNA"/>
</dbReference>
<dbReference type="AlphaFoldDB" id="A0AAE9VLL5"/>
<keyword evidence="15" id="KW-0282">Flagellum</keyword>
<evidence type="ECO:0000256" key="7">
    <source>
        <dbReference type="ARBA" id="ARBA00022795"/>
    </source>
</evidence>
<feature type="region of interest" description="Disordered" evidence="14">
    <location>
        <begin position="1"/>
        <end position="27"/>
    </location>
</feature>
<dbReference type="NCBIfam" id="TIGR00328">
    <property type="entry name" value="flhB"/>
    <property type="match status" value="1"/>
</dbReference>
<feature type="transmembrane region" description="Helical" evidence="13">
    <location>
        <begin position="147"/>
        <end position="170"/>
    </location>
</feature>
<dbReference type="GO" id="GO:0044780">
    <property type="term" value="P:bacterial-type flagellum assembly"/>
    <property type="evidence" value="ECO:0007669"/>
    <property type="project" value="InterPro"/>
</dbReference>
<evidence type="ECO:0000313" key="16">
    <source>
        <dbReference type="Proteomes" id="UP001212189"/>
    </source>
</evidence>
<feature type="transmembrane region" description="Helical" evidence="13">
    <location>
        <begin position="190"/>
        <end position="215"/>
    </location>
</feature>
<keyword evidence="11 13" id="KW-1006">Bacterial flagellum protein export</keyword>
<dbReference type="Gene3D" id="3.40.1690.10">
    <property type="entry name" value="secretion proteins EscU"/>
    <property type="match status" value="1"/>
</dbReference>
<proteinExistence type="inferred from homology"/>
<evidence type="ECO:0000256" key="13">
    <source>
        <dbReference type="RuleBase" id="RU364091"/>
    </source>
</evidence>
<dbReference type="PANTHER" id="PTHR30531:SF12">
    <property type="entry name" value="FLAGELLAR BIOSYNTHETIC PROTEIN FLHB"/>
    <property type="match status" value="1"/>
</dbReference>
<keyword evidence="9 13" id="KW-1133">Transmembrane helix</keyword>
<dbReference type="RefSeq" id="WP_269817257.1">
    <property type="nucleotide sequence ID" value="NZ_CP114976.1"/>
</dbReference>
<keyword evidence="7 13" id="KW-1005">Bacterial flagellum biogenesis</keyword>
<keyword evidence="15" id="KW-0969">Cilium</keyword>
<evidence type="ECO:0000256" key="4">
    <source>
        <dbReference type="ARBA" id="ARBA00022448"/>
    </source>
</evidence>
<dbReference type="GO" id="GO:0005886">
    <property type="term" value="C:plasma membrane"/>
    <property type="evidence" value="ECO:0007669"/>
    <property type="project" value="UniProtKB-SubCell"/>
</dbReference>
<organism evidence="15 16">
    <name type="scientific">Denitrificimonas caeni</name>
    <dbReference type="NCBI Taxonomy" id="521720"/>
    <lineage>
        <taxon>Bacteria</taxon>
        <taxon>Pseudomonadati</taxon>
        <taxon>Pseudomonadota</taxon>
        <taxon>Gammaproteobacteria</taxon>
        <taxon>Pseudomonadales</taxon>
        <taxon>Pseudomonadaceae</taxon>
        <taxon>Denitrificimonas</taxon>
    </lineage>
</organism>
<comment type="subcellular location">
    <subcellularLocation>
        <location evidence="1">Cell membrane</location>
        <topology evidence="1">Multi-pass membrane protein</topology>
    </subcellularLocation>
</comment>
<feature type="compositionally biased region" description="Basic and acidic residues" evidence="14">
    <location>
        <begin position="7"/>
        <end position="27"/>
    </location>
</feature>
<name>A0AAE9VLL5_9GAMM</name>
<gene>
    <name evidence="13 15" type="primary">flhB</name>
    <name evidence="15" type="ORF">O6P33_07965</name>
</gene>
<keyword evidence="6 13" id="KW-0812">Transmembrane</keyword>
<dbReference type="KEGG" id="dce:O6P33_07965"/>
<keyword evidence="8 13" id="KW-0653">Protein transport</keyword>
<keyword evidence="16" id="KW-1185">Reference proteome</keyword>
<keyword evidence="10 13" id="KW-0472">Membrane</keyword>
<protein>
    <recommendedName>
        <fullName evidence="3 13">Flagellar biosynthetic protein FlhB</fullName>
    </recommendedName>
</protein>
<evidence type="ECO:0000256" key="3">
    <source>
        <dbReference type="ARBA" id="ARBA00021622"/>
    </source>
</evidence>
<evidence type="ECO:0000256" key="14">
    <source>
        <dbReference type="SAM" id="MobiDB-lite"/>
    </source>
</evidence>
<dbReference type="InterPro" id="IPR006135">
    <property type="entry name" value="T3SS_substrate_exporter"/>
</dbReference>
<feature type="transmembrane region" description="Helical" evidence="13">
    <location>
        <begin position="93"/>
        <end position="118"/>
    </location>
</feature>
<dbReference type="GO" id="GO:0009306">
    <property type="term" value="P:protein secretion"/>
    <property type="evidence" value="ECO:0007669"/>
    <property type="project" value="InterPro"/>
</dbReference>
<dbReference type="FunFam" id="3.40.1690.10:FF:000001">
    <property type="entry name" value="Flagellar biosynthetic protein FlhB"/>
    <property type="match status" value="1"/>
</dbReference>
<evidence type="ECO:0000256" key="1">
    <source>
        <dbReference type="ARBA" id="ARBA00004651"/>
    </source>
</evidence>
<dbReference type="PRINTS" id="PR00950">
    <property type="entry name" value="TYPE3IMSPROT"/>
</dbReference>
<evidence type="ECO:0000256" key="6">
    <source>
        <dbReference type="ARBA" id="ARBA00022692"/>
    </source>
</evidence>